<evidence type="ECO:0000259" key="1">
    <source>
        <dbReference type="SMART" id="SM00184"/>
    </source>
</evidence>
<dbReference type="RefSeq" id="XP_001441198.1">
    <property type="nucleotide sequence ID" value="XM_001441161.1"/>
</dbReference>
<feature type="domain" description="RING-type" evidence="1">
    <location>
        <begin position="369"/>
        <end position="412"/>
    </location>
</feature>
<feature type="domain" description="RING-type" evidence="1">
    <location>
        <begin position="23"/>
        <end position="59"/>
    </location>
</feature>
<dbReference type="EMBL" id="CT868163">
    <property type="protein sequence ID" value="CAK73801.1"/>
    <property type="molecule type" value="Genomic_DNA"/>
</dbReference>
<dbReference type="OMA" id="ENDCFIC"/>
<gene>
    <name evidence="2" type="ORF">GSPATT00010073001</name>
</gene>
<dbReference type="Proteomes" id="UP000000600">
    <property type="component" value="Unassembled WGS sequence"/>
</dbReference>
<dbReference type="GeneID" id="5026983"/>
<keyword evidence="3" id="KW-1185">Reference proteome</keyword>
<dbReference type="AlphaFoldDB" id="A0CSN4"/>
<sequence>MGGCNSSIAPKDFAETQATKQMCHHCKKHDFNLLKLACEHHYHEICLISKKMDSNKCICGKDIGQLNKINEQVHRLFLTYQAQMIVQLNQNKLQINETKQQQFFRCPKKGCSFYFIQDQKPQQGQLQEYFCDQCNCKLQYDLLKSDFSNAKSDASTIQPPKGDQTNVKSDAVKIQPQVPPQQSTKIKPDYLFQLHKIIEAKQQPFKFCRNDCGFMYIENNSYNIGNSLCENCDFCHKCYRLLFSDFISLKKCKHKFHLLCANSVINPDKLESLNCDCGEPIDDEDIKIEFNISCMICGKFDKNLKRLDCQHYIHLDCIQDNSFQFSDFLCFICKIPILEFLKSSKHQKIHNQIKKNNIEKLLVQIENDCFICYNKSEEHLYATQCNHKVHLSCLESRKKEIKDKQQLLKCSCGQYIKDIQQKIE</sequence>
<evidence type="ECO:0000313" key="3">
    <source>
        <dbReference type="Proteomes" id="UP000000600"/>
    </source>
</evidence>
<dbReference type="InterPro" id="IPR013083">
    <property type="entry name" value="Znf_RING/FYVE/PHD"/>
</dbReference>
<dbReference type="Gene3D" id="3.30.40.10">
    <property type="entry name" value="Zinc/RING finger domain, C3HC4 (zinc finger)"/>
    <property type="match status" value="1"/>
</dbReference>
<organism evidence="2 3">
    <name type="scientific">Paramecium tetraurelia</name>
    <dbReference type="NCBI Taxonomy" id="5888"/>
    <lineage>
        <taxon>Eukaryota</taxon>
        <taxon>Sar</taxon>
        <taxon>Alveolata</taxon>
        <taxon>Ciliophora</taxon>
        <taxon>Intramacronucleata</taxon>
        <taxon>Oligohymenophorea</taxon>
        <taxon>Peniculida</taxon>
        <taxon>Parameciidae</taxon>
        <taxon>Paramecium</taxon>
    </lineage>
</organism>
<dbReference type="SMART" id="SM00184">
    <property type="entry name" value="RING"/>
    <property type="match status" value="4"/>
</dbReference>
<protein>
    <recommendedName>
        <fullName evidence="1">RING-type domain-containing protein</fullName>
    </recommendedName>
</protein>
<name>A0CSN4_PARTE</name>
<accession>A0CSN4</accession>
<dbReference type="SUPFAM" id="SSF57850">
    <property type="entry name" value="RING/U-box"/>
    <property type="match status" value="1"/>
</dbReference>
<proteinExistence type="predicted"/>
<dbReference type="InParanoid" id="A0CSN4"/>
<evidence type="ECO:0000313" key="2">
    <source>
        <dbReference type="EMBL" id="CAK73801.1"/>
    </source>
</evidence>
<dbReference type="InterPro" id="IPR001841">
    <property type="entry name" value="Znf_RING"/>
</dbReference>
<dbReference type="KEGG" id="ptm:GSPATT00010073001"/>
<feature type="domain" description="RING-type" evidence="1">
    <location>
        <begin position="235"/>
        <end position="277"/>
    </location>
</feature>
<dbReference type="OrthoDB" id="309176at2759"/>
<reference evidence="2 3" key="1">
    <citation type="journal article" date="2006" name="Nature">
        <title>Global trends of whole-genome duplications revealed by the ciliate Paramecium tetraurelia.</title>
        <authorList>
            <consortium name="Genoscope"/>
            <person name="Aury J.-M."/>
            <person name="Jaillon O."/>
            <person name="Duret L."/>
            <person name="Noel B."/>
            <person name="Jubin C."/>
            <person name="Porcel B.M."/>
            <person name="Segurens B."/>
            <person name="Daubin V."/>
            <person name="Anthouard V."/>
            <person name="Aiach N."/>
            <person name="Arnaiz O."/>
            <person name="Billaut A."/>
            <person name="Beisson J."/>
            <person name="Blanc I."/>
            <person name="Bouhouche K."/>
            <person name="Camara F."/>
            <person name="Duharcourt S."/>
            <person name="Guigo R."/>
            <person name="Gogendeau D."/>
            <person name="Katinka M."/>
            <person name="Keller A.-M."/>
            <person name="Kissmehl R."/>
            <person name="Klotz C."/>
            <person name="Koll F."/>
            <person name="Le Moue A."/>
            <person name="Lepere C."/>
            <person name="Malinsky S."/>
            <person name="Nowacki M."/>
            <person name="Nowak J.K."/>
            <person name="Plattner H."/>
            <person name="Poulain J."/>
            <person name="Ruiz F."/>
            <person name="Serrano V."/>
            <person name="Zagulski M."/>
            <person name="Dessen P."/>
            <person name="Betermier M."/>
            <person name="Weissenbach J."/>
            <person name="Scarpelli C."/>
            <person name="Schachter V."/>
            <person name="Sperling L."/>
            <person name="Meyer E."/>
            <person name="Cohen J."/>
            <person name="Wincker P."/>
        </authorList>
    </citation>
    <scope>NUCLEOTIDE SEQUENCE [LARGE SCALE GENOMIC DNA]</scope>
    <source>
        <strain evidence="2 3">Stock d4-2</strain>
    </source>
</reference>
<feature type="domain" description="RING-type" evidence="1">
    <location>
        <begin position="294"/>
        <end position="333"/>
    </location>
</feature>
<dbReference type="HOGENOM" id="CLU_648068_0_0_1"/>